<gene>
    <name evidence="5" type="ORF">KDD17_10790</name>
</gene>
<dbReference type="Pfam" id="PF03472">
    <property type="entry name" value="Autoind_bind"/>
    <property type="match status" value="1"/>
</dbReference>
<proteinExistence type="predicted"/>
<protein>
    <submittedName>
        <fullName evidence="5">LuxR family transcriptional regulator</fullName>
    </submittedName>
</protein>
<evidence type="ECO:0000259" key="4">
    <source>
        <dbReference type="PROSITE" id="PS50043"/>
    </source>
</evidence>
<dbReference type="RefSeq" id="WP_212703665.1">
    <property type="nucleotide sequence ID" value="NZ_CP073581.1"/>
</dbReference>
<dbReference type="SUPFAM" id="SSF75516">
    <property type="entry name" value="Pheromone-binding domain of LuxR-like quorum-sensing transcription factors"/>
    <property type="match status" value="1"/>
</dbReference>
<sequence>METSGSFAFFVAQCQGCTRVSVLWQAALTYLHAQGIKMVSYHSNDAQRPGSDHLGIVADGFPQDWVCHYIGDNLSKVDPIPQLAARVGRPFLWSRAADLEALTPAQLAYLQELSSSGLGDGLAMCAYGPGMRNAYVGLGFGGPAPDLSDTQIFELQCAVQICHLKYCELTEWRQASFDPLTKREREVLEWIAQGKSNSVIAEILGISRHTVDTLLRRLYEKLGVNDRTTAAIRGVGSGLVVV</sequence>
<dbReference type="PROSITE" id="PS50043">
    <property type="entry name" value="HTH_LUXR_2"/>
    <property type="match status" value="1"/>
</dbReference>
<accession>A0A975JC00</accession>
<dbReference type="PRINTS" id="PR00038">
    <property type="entry name" value="HTHLUXR"/>
</dbReference>
<dbReference type="Pfam" id="PF00196">
    <property type="entry name" value="GerE"/>
    <property type="match status" value="1"/>
</dbReference>
<dbReference type="PROSITE" id="PS00622">
    <property type="entry name" value="HTH_LUXR_1"/>
    <property type="match status" value="1"/>
</dbReference>
<dbReference type="Proteomes" id="UP000683291">
    <property type="component" value="Chromosome 1"/>
</dbReference>
<keyword evidence="3" id="KW-0804">Transcription</keyword>
<dbReference type="AlphaFoldDB" id="A0A975JC00"/>
<evidence type="ECO:0000313" key="5">
    <source>
        <dbReference type="EMBL" id="QUJ75460.1"/>
    </source>
</evidence>
<dbReference type="KEGG" id="sual:KDD17_10790"/>
<evidence type="ECO:0000256" key="2">
    <source>
        <dbReference type="ARBA" id="ARBA00023125"/>
    </source>
</evidence>
<dbReference type="PANTHER" id="PTHR44688">
    <property type="entry name" value="DNA-BINDING TRANSCRIPTIONAL ACTIVATOR DEVR_DOSR"/>
    <property type="match status" value="1"/>
</dbReference>
<dbReference type="GO" id="GO:0006355">
    <property type="term" value="P:regulation of DNA-templated transcription"/>
    <property type="evidence" value="ECO:0007669"/>
    <property type="project" value="InterPro"/>
</dbReference>
<dbReference type="InterPro" id="IPR036693">
    <property type="entry name" value="TF_LuxR_autoind-bd_dom_sf"/>
</dbReference>
<name>A0A975JC00_9RHOB</name>
<dbReference type="EMBL" id="CP073581">
    <property type="protein sequence ID" value="QUJ75460.1"/>
    <property type="molecule type" value="Genomic_DNA"/>
</dbReference>
<dbReference type="InterPro" id="IPR036388">
    <property type="entry name" value="WH-like_DNA-bd_sf"/>
</dbReference>
<dbReference type="InterPro" id="IPR005143">
    <property type="entry name" value="TF_LuxR_autoind-bd_dom"/>
</dbReference>
<organism evidence="5 6">
    <name type="scientific">Sulfitobacter albidus</name>
    <dbReference type="NCBI Taxonomy" id="2829501"/>
    <lineage>
        <taxon>Bacteria</taxon>
        <taxon>Pseudomonadati</taxon>
        <taxon>Pseudomonadota</taxon>
        <taxon>Alphaproteobacteria</taxon>
        <taxon>Rhodobacterales</taxon>
        <taxon>Roseobacteraceae</taxon>
        <taxon>Sulfitobacter</taxon>
    </lineage>
</organism>
<dbReference type="InterPro" id="IPR016032">
    <property type="entry name" value="Sig_transdc_resp-reg_C-effctor"/>
</dbReference>
<evidence type="ECO:0000313" key="6">
    <source>
        <dbReference type="Proteomes" id="UP000683291"/>
    </source>
</evidence>
<dbReference type="Gene3D" id="1.10.10.10">
    <property type="entry name" value="Winged helix-like DNA-binding domain superfamily/Winged helix DNA-binding domain"/>
    <property type="match status" value="1"/>
</dbReference>
<keyword evidence="1" id="KW-0805">Transcription regulation</keyword>
<feature type="domain" description="HTH luxR-type" evidence="4">
    <location>
        <begin position="173"/>
        <end position="238"/>
    </location>
</feature>
<dbReference type="PANTHER" id="PTHR44688:SF16">
    <property type="entry name" value="DNA-BINDING TRANSCRIPTIONAL ACTIVATOR DEVR_DOSR"/>
    <property type="match status" value="1"/>
</dbReference>
<dbReference type="CDD" id="cd06170">
    <property type="entry name" value="LuxR_C_like"/>
    <property type="match status" value="1"/>
</dbReference>
<dbReference type="GO" id="GO:0003677">
    <property type="term" value="F:DNA binding"/>
    <property type="evidence" value="ECO:0007669"/>
    <property type="project" value="UniProtKB-KW"/>
</dbReference>
<dbReference type="SUPFAM" id="SSF46894">
    <property type="entry name" value="C-terminal effector domain of the bipartite response regulators"/>
    <property type="match status" value="1"/>
</dbReference>
<dbReference type="SMART" id="SM00421">
    <property type="entry name" value="HTH_LUXR"/>
    <property type="match status" value="1"/>
</dbReference>
<dbReference type="Gene3D" id="3.30.450.80">
    <property type="entry name" value="Transcription factor LuxR-like, autoinducer-binding domain"/>
    <property type="match status" value="1"/>
</dbReference>
<keyword evidence="2" id="KW-0238">DNA-binding</keyword>
<dbReference type="InterPro" id="IPR000792">
    <property type="entry name" value="Tscrpt_reg_LuxR_C"/>
</dbReference>
<evidence type="ECO:0000256" key="1">
    <source>
        <dbReference type="ARBA" id="ARBA00023015"/>
    </source>
</evidence>
<evidence type="ECO:0000256" key="3">
    <source>
        <dbReference type="ARBA" id="ARBA00023163"/>
    </source>
</evidence>
<reference evidence="5" key="1">
    <citation type="submission" date="2021-04" db="EMBL/GenBank/DDBJ databases">
        <title>Complete genome sequence for Sulfitobacter sp. strain JK7-1.</title>
        <authorList>
            <person name="Park S.-J."/>
        </authorList>
    </citation>
    <scope>NUCLEOTIDE SEQUENCE</scope>
    <source>
        <strain evidence="5">JK7-1</strain>
    </source>
</reference>
<keyword evidence="6" id="KW-1185">Reference proteome</keyword>